<gene>
    <name evidence="18" type="primary">STEAP4_1</name>
    <name evidence="18" type="ORF">FJT64_003266</name>
</gene>
<dbReference type="EMBL" id="VIIS01001237">
    <property type="protein sequence ID" value="KAF0300757.1"/>
    <property type="molecule type" value="Genomic_DNA"/>
</dbReference>
<dbReference type="InterPro" id="IPR028939">
    <property type="entry name" value="P5C_Rdtase_cat_N"/>
</dbReference>
<accession>A0A6A4VXT8</accession>
<evidence type="ECO:0000256" key="6">
    <source>
        <dbReference type="ARBA" id="ARBA00022692"/>
    </source>
</evidence>
<evidence type="ECO:0000256" key="12">
    <source>
        <dbReference type="ARBA" id="ARBA00048958"/>
    </source>
</evidence>
<feature type="domain" description="Ferric oxidoreductase" evidence="16">
    <location>
        <begin position="298"/>
        <end position="449"/>
    </location>
</feature>
<dbReference type="SUPFAM" id="SSF51735">
    <property type="entry name" value="NAD(P)-binding Rossmann-fold domains"/>
    <property type="match status" value="1"/>
</dbReference>
<feature type="transmembrane region" description="Helical" evidence="15">
    <location>
        <begin position="435"/>
        <end position="458"/>
    </location>
</feature>
<dbReference type="GO" id="GO:0005886">
    <property type="term" value="C:plasma membrane"/>
    <property type="evidence" value="ECO:0007669"/>
    <property type="project" value="TreeGrafter"/>
</dbReference>
<sequence>MYGQPPPQVLPQALPTSALPVPVTLTPDTKEEDSEESGAPLPAKEPPESVNDPPESVKESEERHLSVLGAGDYGRALAGRAALCGWRVTLGSRRPTRVPALAEDADVTVVSTEKAAAAADLLVVCVPAHFYHSLPLDLLANKVVVDVSNGVSAEEVSQLANAERLQALAPTAKVVKAFNVVSAYALERGLQAGKQVMVAGESASARRRVAGLVSDLGFFPVDSGGLRAARRIETLPLQLFPAWRVPGLLCLLMFMLSYIYLLLSDQVCLTAEAGGPWTPEVFQPLLMVNINKALAMTAGTTLAATYLAGVVAAYLQLLRGTKYRRFPGWLDNWLRMRKQLGLLMLAMAAMHACMSAAVWSPRYLPLAYQPPTLIEAEVVVAENETETQQVAVFNRGMHWRGETFLSAGAVALSLLSVIGITSLPSVGASLSWREFMFVQSGLGWAALVAATAHALVLALTPQTLEVRCMAPPPLQVSLYLPVLTVLLKLPLLVPPVARHLSDIRGGHERRRAAVAPASPP</sequence>
<dbReference type="Proteomes" id="UP000440578">
    <property type="component" value="Unassembled WGS sequence"/>
</dbReference>
<feature type="transmembrane region" description="Helical" evidence="15">
    <location>
        <begin position="245"/>
        <end position="263"/>
    </location>
</feature>
<feature type="transmembrane region" description="Helical" evidence="15">
    <location>
        <begin position="404"/>
        <end position="423"/>
    </location>
</feature>
<organism evidence="18 19">
    <name type="scientific">Amphibalanus amphitrite</name>
    <name type="common">Striped barnacle</name>
    <name type="synonym">Balanus amphitrite</name>
    <dbReference type="NCBI Taxonomy" id="1232801"/>
    <lineage>
        <taxon>Eukaryota</taxon>
        <taxon>Metazoa</taxon>
        <taxon>Ecdysozoa</taxon>
        <taxon>Arthropoda</taxon>
        <taxon>Crustacea</taxon>
        <taxon>Multicrustacea</taxon>
        <taxon>Cirripedia</taxon>
        <taxon>Thoracica</taxon>
        <taxon>Thoracicalcarea</taxon>
        <taxon>Balanomorpha</taxon>
        <taxon>Balanoidea</taxon>
        <taxon>Balanidae</taxon>
        <taxon>Amphibalaninae</taxon>
        <taxon>Amphibalanus</taxon>
    </lineage>
</organism>
<dbReference type="GO" id="GO:0010008">
    <property type="term" value="C:endosome membrane"/>
    <property type="evidence" value="ECO:0007669"/>
    <property type="project" value="UniProtKB-SubCell"/>
</dbReference>
<evidence type="ECO:0000256" key="3">
    <source>
        <dbReference type="ARBA" id="ARBA00004337"/>
    </source>
</evidence>
<feature type="region of interest" description="Disordered" evidence="14">
    <location>
        <begin position="1"/>
        <end position="63"/>
    </location>
</feature>
<dbReference type="InterPro" id="IPR036291">
    <property type="entry name" value="NAD(P)-bd_dom_sf"/>
</dbReference>
<dbReference type="GO" id="GO:0008823">
    <property type="term" value="F:cupric reductase (NADH) activity"/>
    <property type="evidence" value="ECO:0007669"/>
    <property type="project" value="TreeGrafter"/>
</dbReference>
<keyword evidence="5" id="KW-0410">Iron transport</keyword>
<dbReference type="InterPro" id="IPR013130">
    <property type="entry name" value="Fe3_Rdtase_TM_dom"/>
</dbReference>
<evidence type="ECO:0000313" key="19">
    <source>
        <dbReference type="Proteomes" id="UP000440578"/>
    </source>
</evidence>
<evidence type="ECO:0000256" key="15">
    <source>
        <dbReference type="SAM" id="Phobius"/>
    </source>
</evidence>
<comment type="subcellular location">
    <subcellularLocation>
        <location evidence="3">Endosome membrane</location>
        <topology evidence="3">Multi-pass membrane protein</topology>
    </subcellularLocation>
</comment>
<dbReference type="GO" id="GO:0052851">
    <property type="term" value="F:ferric-chelate reductase (NADPH) activity"/>
    <property type="evidence" value="ECO:0007669"/>
    <property type="project" value="TreeGrafter"/>
</dbReference>
<feature type="transmembrane region" description="Helical" evidence="15">
    <location>
        <begin position="478"/>
        <end position="497"/>
    </location>
</feature>
<comment type="cofactor">
    <cofactor evidence="1">
        <name>heme b</name>
        <dbReference type="ChEBI" id="CHEBI:60344"/>
    </cofactor>
</comment>
<evidence type="ECO:0000256" key="13">
    <source>
        <dbReference type="ARBA" id="ARBA00049387"/>
    </source>
</evidence>
<keyword evidence="6 15" id="KW-0812">Transmembrane</keyword>
<dbReference type="OrthoDB" id="550646at2759"/>
<feature type="transmembrane region" description="Helical" evidence="15">
    <location>
        <begin position="339"/>
        <end position="359"/>
    </location>
</feature>
<feature type="domain" description="Pyrroline-5-carboxylate reductase catalytic N-terminal" evidence="17">
    <location>
        <begin position="66"/>
        <end position="150"/>
    </location>
</feature>
<keyword evidence="11 15" id="KW-0472">Membrane</keyword>
<evidence type="ECO:0000256" key="9">
    <source>
        <dbReference type="ARBA" id="ARBA00023002"/>
    </source>
</evidence>
<evidence type="ECO:0000256" key="10">
    <source>
        <dbReference type="ARBA" id="ARBA00023008"/>
    </source>
</evidence>
<keyword evidence="5" id="KW-0406">Ion transport</keyword>
<dbReference type="InterPro" id="IPR051267">
    <property type="entry name" value="STEAP_metalloreductase"/>
</dbReference>
<protein>
    <submittedName>
        <fullName evidence="18">Metalloreductase STEAP4</fullName>
    </submittedName>
</protein>
<dbReference type="Pfam" id="PF03807">
    <property type="entry name" value="F420_oxidored"/>
    <property type="match status" value="1"/>
</dbReference>
<dbReference type="Gene3D" id="3.40.50.720">
    <property type="entry name" value="NAD(P)-binding Rossmann-like Domain"/>
    <property type="match status" value="1"/>
</dbReference>
<evidence type="ECO:0000256" key="1">
    <source>
        <dbReference type="ARBA" id="ARBA00001970"/>
    </source>
</evidence>
<reference evidence="18 19" key="1">
    <citation type="submission" date="2019-07" db="EMBL/GenBank/DDBJ databases">
        <title>Draft genome assembly of a fouling barnacle, Amphibalanus amphitrite (Darwin, 1854): The first reference genome for Thecostraca.</title>
        <authorList>
            <person name="Kim W."/>
        </authorList>
    </citation>
    <scope>NUCLEOTIDE SEQUENCE [LARGE SCALE GENOMIC DNA]</scope>
    <source>
        <strain evidence="18">SNU_AA5</strain>
        <tissue evidence="18">Soma without cirri and trophi</tissue>
    </source>
</reference>
<keyword evidence="19" id="KW-1185">Reference proteome</keyword>
<comment type="similarity">
    <text evidence="4">Belongs to the STEAP family.</text>
</comment>
<evidence type="ECO:0000256" key="8">
    <source>
        <dbReference type="ARBA" id="ARBA00022989"/>
    </source>
</evidence>
<comment type="cofactor">
    <cofactor evidence="2">
        <name>FAD</name>
        <dbReference type="ChEBI" id="CHEBI:57692"/>
    </cofactor>
</comment>
<dbReference type="PANTHER" id="PTHR14239">
    <property type="entry name" value="DUDULIN-RELATED"/>
    <property type="match status" value="1"/>
</dbReference>
<keyword evidence="5" id="KW-0813">Transport</keyword>
<dbReference type="PANTHER" id="PTHR14239:SF0">
    <property type="entry name" value="F420-DEPENDENT NADP REDUCTASE"/>
    <property type="match status" value="1"/>
</dbReference>
<dbReference type="GO" id="GO:0015677">
    <property type="term" value="P:copper ion import"/>
    <property type="evidence" value="ECO:0007669"/>
    <property type="project" value="TreeGrafter"/>
</dbReference>
<evidence type="ECO:0000256" key="5">
    <source>
        <dbReference type="ARBA" id="ARBA00022496"/>
    </source>
</evidence>
<evidence type="ECO:0000313" key="18">
    <source>
        <dbReference type="EMBL" id="KAF0300757.1"/>
    </source>
</evidence>
<evidence type="ECO:0000256" key="11">
    <source>
        <dbReference type="ARBA" id="ARBA00023136"/>
    </source>
</evidence>
<comment type="catalytic activity">
    <reaction evidence="12">
        <text>2 Cu(+) + NADP(+) + H(+) = 2 Cu(2+) + NADPH</text>
        <dbReference type="Rhea" id="RHEA:71771"/>
        <dbReference type="ChEBI" id="CHEBI:15378"/>
        <dbReference type="ChEBI" id="CHEBI:29036"/>
        <dbReference type="ChEBI" id="CHEBI:49552"/>
        <dbReference type="ChEBI" id="CHEBI:57783"/>
        <dbReference type="ChEBI" id="CHEBI:58349"/>
    </reaction>
    <physiologicalReaction direction="right-to-left" evidence="12">
        <dbReference type="Rhea" id="RHEA:71773"/>
    </physiologicalReaction>
</comment>
<proteinExistence type="inferred from homology"/>
<evidence type="ECO:0000256" key="7">
    <source>
        <dbReference type="ARBA" id="ARBA00022753"/>
    </source>
</evidence>
<dbReference type="Pfam" id="PF01794">
    <property type="entry name" value="Ferric_reduct"/>
    <property type="match status" value="1"/>
</dbReference>
<evidence type="ECO:0000256" key="4">
    <source>
        <dbReference type="ARBA" id="ARBA00007729"/>
    </source>
</evidence>
<evidence type="ECO:0000259" key="16">
    <source>
        <dbReference type="Pfam" id="PF01794"/>
    </source>
</evidence>
<comment type="catalytic activity">
    <reaction evidence="13">
        <text>2 Fe(2+) + NADP(+) + H(+) = 2 Fe(3+) + NADPH</text>
        <dbReference type="Rhea" id="RHEA:71767"/>
        <dbReference type="ChEBI" id="CHEBI:15378"/>
        <dbReference type="ChEBI" id="CHEBI:29033"/>
        <dbReference type="ChEBI" id="CHEBI:29034"/>
        <dbReference type="ChEBI" id="CHEBI:57783"/>
        <dbReference type="ChEBI" id="CHEBI:58349"/>
    </reaction>
    <physiologicalReaction direction="right-to-left" evidence="13">
        <dbReference type="Rhea" id="RHEA:71769"/>
    </physiologicalReaction>
</comment>
<keyword evidence="9" id="KW-0560">Oxidoreductase</keyword>
<dbReference type="AlphaFoldDB" id="A0A6A4VXT8"/>
<feature type="transmembrane region" description="Helical" evidence="15">
    <location>
        <begin position="293"/>
        <end position="318"/>
    </location>
</feature>
<keyword evidence="7" id="KW-0967">Endosome</keyword>
<keyword evidence="8 15" id="KW-1133">Transmembrane helix</keyword>
<evidence type="ECO:0000256" key="2">
    <source>
        <dbReference type="ARBA" id="ARBA00001974"/>
    </source>
</evidence>
<evidence type="ECO:0000256" key="14">
    <source>
        <dbReference type="SAM" id="MobiDB-lite"/>
    </source>
</evidence>
<keyword evidence="5" id="KW-0408">Iron</keyword>
<evidence type="ECO:0000259" key="17">
    <source>
        <dbReference type="Pfam" id="PF03807"/>
    </source>
</evidence>
<comment type="caution">
    <text evidence="18">The sequence shown here is derived from an EMBL/GenBank/DDBJ whole genome shotgun (WGS) entry which is preliminary data.</text>
</comment>
<keyword evidence="10" id="KW-0186">Copper</keyword>
<dbReference type="GO" id="GO:0006826">
    <property type="term" value="P:iron ion transport"/>
    <property type="evidence" value="ECO:0007669"/>
    <property type="project" value="UniProtKB-KW"/>
</dbReference>
<name>A0A6A4VXT8_AMPAM</name>